<proteinExistence type="predicted"/>
<keyword evidence="2" id="KW-0472">Membrane</keyword>
<dbReference type="Proteomes" id="UP000054350">
    <property type="component" value="Unassembled WGS sequence"/>
</dbReference>
<reference evidence="4" key="2">
    <citation type="submission" date="2009-11" db="EMBL/GenBank/DDBJ databases">
        <title>The Genome Sequence of Allomyces macrogynus strain ATCC 38327.</title>
        <authorList>
            <consortium name="The Broad Institute Genome Sequencing Platform"/>
            <person name="Russ C."/>
            <person name="Cuomo C."/>
            <person name="Shea T."/>
            <person name="Young S.K."/>
            <person name="Zeng Q."/>
            <person name="Koehrsen M."/>
            <person name="Haas B."/>
            <person name="Borodovsky M."/>
            <person name="Guigo R."/>
            <person name="Alvarado L."/>
            <person name="Berlin A."/>
            <person name="Borenstein D."/>
            <person name="Chen Z."/>
            <person name="Engels R."/>
            <person name="Freedman E."/>
            <person name="Gellesch M."/>
            <person name="Goldberg J."/>
            <person name="Griggs A."/>
            <person name="Gujja S."/>
            <person name="Heiman D."/>
            <person name="Hepburn T."/>
            <person name="Howarth C."/>
            <person name="Jen D."/>
            <person name="Larson L."/>
            <person name="Lewis B."/>
            <person name="Mehta T."/>
            <person name="Park D."/>
            <person name="Pearson M."/>
            <person name="Roberts A."/>
            <person name="Saif S."/>
            <person name="Shenoy N."/>
            <person name="Sisk P."/>
            <person name="Stolte C."/>
            <person name="Sykes S."/>
            <person name="Walk T."/>
            <person name="White J."/>
            <person name="Yandava C."/>
            <person name="Burger G."/>
            <person name="Gray M.W."/>
            <person name="Holland P.W.H."/>
            <person name="King N."/>
            <person name="Lang F.B.F."/>
            <person name="Roger A.J."/>
            <person name="Ruiz-Trillo I."/>
            <person name="Lander E."/>
            <person name="Nusbaum C."/>
        </authorList>
    </citation>
    <scope>NUCLEOTIDE SEQUENCE [LARGE SCALE GENOMIC DNA]</scope>
    <source>
        <strain evidence="4">ATCC 38327</strain>
    </source>
</reference>
<dbReference type="EMBL" id="GG745382">
    <property type="protein sequence ID" value="KNE72696.1"/>
    <property type="molecule type" value="Genomic_DNA"/>
</dbReference>
<dbReference type="VEuPathDB" id="FungiDB:AMAG_16454"/>
<sequence>MDSTSSSVSPVDADTASELVLRARNLYMHQDVAGALRAIVPVVQHAPTSPAHRDAWRIYFACRARSGHVVTVSEYRKARDESLLPLLLLGRSPDDQCALLADLIPELTDVRVKHEAMDVWWNLVQSTAKSPDDVRRILDQVDWLDDDDKALRLKSLPTPPSTSSTAPGAAAPSSPRAPSATRLPVPASSVGPVRRRPHAVEVAFDNMLRHLRDTMANLNANVRAALAKYLPSWMDPAVATSLLGLLAVFVTVRWLVQRSRAAGGQPVVAFEAVLAVLGRVRAFVTQYMTVV</sequence>
<name>A0A0L0TDE5_ALLM3</name>
<gene>
    <name evidence="3" type="ORF">AMAG_16454</name>
</gene>
<feature type="transmembrane region" description="Helical" evidence="2">
    <location>
        <begin position="237"/>
        <end position="256"/>
    </location>
</feature>
<feature type="region of interest" description="Disordered" evidence="1">
    <location>
        <begin position="154"/>
        <end position="192"/>
    </location>
</feature>
<keyword evidence="2" id="KW-1133">Transmembrane helix</keyword>
<organism evidence="3 4">
    <name type="scientific">Allomyces macrogynus (strain ATCC 38327)</name>
    <name type="common">Allomyces javanicus var. macrogynus</name>
    <dbReference type="NCBI Taxonomy" id="578462"/>
    <lineage>
        <taxon>Eukaryota</taxon>
        <taxon>Fungi</taxon>
        <taxon>Fungi incertae sedis</taxon>
        <taxon>Blastocladiomycota</taxon>
        <taxon>Blastocladiomycetes</taxon>
        <taxon>Blastocladiales</taxon>
        <taxon>Blastocladiaceae</taxon>
        <taxon>Allomyces</taxon>
    </lineage>
</organism>
<keyword evidence="4" id="KW-1185">Reference proteome</keyword>
<evidence type="ECO:0000256" key="2">
    <source>
        <dbReference type="SAM" id="Phobius"/>
    </source>
</evidence>
<dbReference type="AlphaFoldDB" id="A0A0L0TDE5"/>
<keyword evidence="2" id="KW-0812">Transmembrane</keyword>
<evidence type="ECO:0000313" key="3">
    <source>
        <dbReference type="EMBL" id="KNE72696.1"/>
    </source>
</evidence>
<protein>
    <submittedName>
        <fullName evidence="3">Uncharacterized protein</fullName>
    </submittedName>
</protein>
<feature type="compositionally biased region" description="Low complexity" evidence="1">
    <location>
        <begin position="154"/>
        <end position="184"/>
    </location>
</feature>
<accession>A0A0L0TDE5</accession>
<evidence type="ECO:0000313" key="4">
    <source>
        <dbReference type="Proteomes" id="UP000054350"/>
    </source>
</evidence>
<evidence type="ECO:0000256" key="1">
    <source>
        <dbReference type="SAM" id="MobiDB-lite"/>
    </source>
</evidence>
<reference evidence="3 4" key="1">
    <citation type="submission" date="2009-11" db="EMBL/GenBank/DDBJ databases">
        <title>Annotation of Allomyces macrogynus ATCC 38327.</title>
        <authorList>
            <consortium name="The Broad Institute Genome Sequencing Platform"/>
            <person name="Russ C."/>
            <person name="Cuomo C."/>
            <person name="Burger G."/>
            <person name="Gray M.W."/>
            <person name="Holland P.W.H."/>
            <person name="King N."/>
            <person name="Lang F.B.F."/>
            <person name="Roger A.J."/>
            <person name="Ruiz-Trillo I."/>
            <person name="Young S.K."/>
            <person name="Zeng Q."/>
            <person name="Gargeya S."/>
            <person name="Fitzgerald M."/>
            <person name="Haas B."/>
            <person name="Abouelleil A."/>
            <person name="Alvarado L."/>
            <person name="Arachchi H.M."/>
            <person name="Berlin A."/>
            <person name="Chapman S.B."/>
            <person name="Gearin G."/>
            <person name="Goldberg J."/>
            <person name="Griggs A."/>
            <person name="Gujja S."/>
            <person name="Hansen M."/>
            <person name="Heiman D."/>
            <person name="Howarth C."/>
            <person name="Larimer J."/>
            <person name="Lui A."/>
            <person name="MacDonald P.J.P."/>
            <person name="McCowen C."/>
            <person name="Montmayeur A."/>
            <person name="Murphy C."/>
            <person name="Neiman D."/>
            <person name="Pearson M."/>
            <person name="Priest M."/>
            <person name="Roberts A."/>
            <person name="Saif S."/>
            <person name="Shea T."/>
            <person name="Sisk P."/>
            <person name="Stolte C."/>
            <person name="Sykes S."/>
            <person name="Wortman J."/>
            <person name="Nusbaum C."/>
            <person name="Birren B."/>
        </authorList>
    </citation>
    <scope>NUCLEOTIDE SEQUENCE [LARGE SCALE GENOMIC DNA]</scope>
    <source>
        <strain evidence="3 4">ATCC 38327</strain>
    </source>
</reference>